<dbReference type="EMBL" id="FNJM01000001">
    <property type="protein sequence ID" value="SDO67906.1"/>
    <property type="molecule type" value="Genomic_DNA"/>
</dbReference>
<keyword evidence="4 5" id="KW-0472">Membrane</keyword>
<dbReference type="Pfam" id="PF12698">
    <property type="entry name" value="ABC2_membrane_3"/>
    <property type="match status" value="1"/>
</dbReference>
<keyword evidence="3 5" id="KW-1133">Transmembrane helix</keyword>
<keyword evidence="8" id="KW-1185">Reference proteome</keyword>
<dbReference type="OrthoDB" id="1883918at2"/>
<evidence type="ECO:0000256" key="3">
    <source>
        <dbReference type="ARBA" id="ARBA00022989"/>
    </source>
</evidence>
<dbReference type="STRING" id="94869.SAMN04488529_101102"/>
<feature type="transmembrane region" description="Helical" evidence="5">
    <location>
        <begin position="21"/>
        <end position="39"/>
    </location>
</feature>
<dbReference type="Proteomes" id="UP000198597">
    <property type="component" value="Unassembled WGS sequence"/>
</dbReference>
<evidence type="ECO:0000256" key="1">
    <source>
        <dbReference type="ARBA" id="ARBA00004141"/>
    </source>
</evidence>
<dbReference type="InterPro" id="IPR013525">
    <property type="entry name" value="ABC2_TM"/>
</dbReference>
<dbReference type="GO" id="GO:0016020">
    <property type="term" value="C:membrane"/>
    <property type="evidence" value="ECO:0007669"/>
    <property type="project" value="UniProtKB-SubCell"/>
</dbReference>
<dbReference type="PANTHER" id="PTHR43027">
    <property type="entry name" value="DOXORUBICIN RESISTANCE ABC TRANSPORTER PERMEASE PROTEIN DRRC-RELATED"/>
    <property type="match status" value="1"/>
</dbReference>
<dbReference type="InterPro" id="IPR052902">
    <property type="entry name" value="ABC-2_transporter"/>
</dbReference>
<gene>
    <name evidence="7" type="ORF">SAMN04488529_101102</name>
</gene>
<accession>A0A1H0LIQ5</accession>
<name>A0A1H0LIQ5_9CLOT</name>
<evidence type="ECO:0000256" key="2">
    <source>
        <dbReference type="ARBA" id="ARBA00022692"/>
    </source>
</evidence>
<organism evidence="7 8">
    <name type="scientific">Clostridium gasigenes</name>
    <dbReference type="NCBI Taxonomy" id="94869"/>
    <lineage>
        <taxon>Bacteria</taxon>
        <taxon>Bacillati</taxon>
        <taxon>Bacillota</taxon>
        <taxon>Clostridia</taxon>
        <taxon>Eubacteriales</taxon>
        <taxon>Clostridiaceae</taxon>
        <taxon>Clostridium</taxon>
    </lineage>
</organism>
<feature type="transmembrane region" description="Helical" evidence="5">
    <location>
        <begin position="296"/>
        <end position="314"/>
    </location>
</feature>
<dbReference type="PANTHER" id="PTHR43027:SF1">
    <property type="entry name" value="DOXORUBICIN RESISTANCE ABC TRANSPORTER PERMEASE PROTEIN DRRC-RELATED"/>
    <property type="match status" value="1"/>
</dbReference>
<comment type="subcellular location">
    <subcellularLocation>
        <location evidence="1">Membrane</location>
        <topology evidence="1">Multi-pass membrane protein</topology>
    </subcellularLocation>
</comment>
<evidence type="ECO:0000256" key="5">
    <source>
        <dbReference type="SAM" id="Phobius"/>
    </source>
</evidence>
<proteinExistence type="predicted"/>
<dbReference type="AlphaFoldDB" id="A0A1H0LIQ5"/>
<dbReference type="GO" id="GO:0140359">
    <property type="term" value="F:ABC-type transporter activity"/>
    <property type="evidence" value="ECO:0007669"/>
    <property type="project" value="InterPro"/>
</dbReference>
<evidence type="ECO:0000313" key="7">
    <source>
        <dbReference type="EMBL" id="SDO67906.1"/>
    </source>
</evidence>
<protein>
    <submittedName>
        <fullName evidence="7">ABC-2 type transport system permease protein</fullName>
    </submittedName>
</protein>
<dbReference type="RefSeq" id="WP_089964793.1">
    <property type="nucleotide sequence ID" value="NZ_FNJM01000001.1"/>
</dbReference>
<feature type="transmembrane region" description="Helical" evidence="5">
    <location>
        <begin position="225"/>
        <end position="247"/>
    </location>
</feature>
<feature type="domain" description="ABC-2 type transporter transmembrane" evidence="6">
    <location>
        <begin position="18"/>
        <end position="366"/>
    </location>
</feature>
<evidence type="ECO:0000259" key="6">
    <source>
        <dbReference type="Pfam" id="PF12698"/>
    </source>
</evidence>
<feature type="transmembrane region" description="Helical" evidence="5">
    <location>
        <begin position="347"/>
        <end position="369"/>
    </location>
</feature>
<reference evidence="7 8" key="1">
    <citation type="submission" date="2016-10" db="EMBL/GenBank/DDBJ databases">
        <authorList>
            <person name="de Groot N.N."/>
        </authorList>
    </citation>
    <scope>NUCLEOTIDE SEQUENCE [LARGE SCALE GENOMIC DNA]</scope>
    <source>
        <strain evidence="7 8">DSM 12272</strain>
    </source>
</reference>
<sequence>MILLSMLEKELKQFFRNKGSVIMLFIFPIALITCLGFSLKGIMSGDINIFQGGKVLYSIENNSKYEHGFNNFKEEFQKETGTSFEEITKKEEAMDLVNKGEAISLITINESGYDYYRSEEGEPINSKIFRSIVEQTLTTYALVDTVLEVEPSSLQEVLIAEKAKYVEEGSIGRNSVSSFEYYTFAELALIILYISTTIAESVFAEGSLTTINRIRLSKANDLKLIISKAILGLIIGILQITEVYLFSTFILKVNWGENLPIMIAVLLALTVFASILGIVIGLLVKESKSINSALQTIIITICMAGGCYGPLVMLKQIPILSDIIKFSPVYWVNSAMVSLNTGVVNNYAITAISMCLGSTLALILGYVIIKKVNGGKSIA</sequence>
<keyword evidence="2 5" id="KW-0812">Transmembrane</keyword>
<evidence type="ECO:0000256" key="4">
    <source>
        <dbReference type="ARBA" id="ARBA00023136"/>
    </source>
</evidence>
<feature type="transmembrane region" description="Helical" evidence="5">
    <location>
        <begin position="259"/>
        <end position="284"/>
    </location>
</feature>
<feature type="transmembrane region" description="Helical" evidence="5">
    <location>
        <begin position="181"/>
        <end position="204"/>
    </location>
</feature>
<evidence type="ECO:0000313" key="8">
    <source>
        <dbReference type="Proteomes" id="UP000198597"/>
    </source>
</evidence>